<protein>
    <submittedName>
        <fullName evidence="3">Uncharacterized protein</fullName>
    </submittedName>
</protein>
<name>A0A369IEF3_9BACT</name>
<dbReference type="SUPFAM" id="SSF52540">
    <property type="entry name" value="P-loop containing nucleoside triphosphate hydrolases"/>
    <property type="match status" value="1"/>
</dbReference>
<dbReference type="EMBL" id="QPIW01000009">
    <property type="protein sequence ID" value="RDB05614.1"/>
    <property type="molecule type" value="Genomic_DNA"/>
</dbReference>
<dbReference type="SUPFAM" id="SSF56300">
    <property type="entry name" value="Metallo-dependent phosphatases"/>
    <property type="match status" value="1"/>
</dbReference>
<proteinExistence type="predicted"/>
<keyword evidence="4" id="KW-1185">Reference proteome</keyword>
<evidence type="ECO:0000313" key="3">
    <source>
        <dbReference type="EMBL" id="RDB05614.1"/>
    </source>
</evidence>
<feature type="domain" description="STAND NTPase 4 small alpha/beta" evidence="2">
    <location>
        <begin position="640"/>
        <end position="695"/>
    </location>
</feature>
<dbReference type="InterPro" id="IPR004843">
    <property type="entry name" value="Calcineurin-like_PHP"/>
</dbReference>
<dbReference type="OrthoDB" id="883741at2"/>
<dbReference type="Pfam" id="PF24406">
    <property type="entry name" value="nSTAND_NTPase4"/>
    <property type="match status" value="1"/>
</dbReference>
<dbReference type="InterPro" id="IPR027417">
    <property type="entry name" value="P-loop_NTPase"/>
</dbReference>
<accession>A0A369IEF3</accession>
<sequence>MKILFIQLSDIHFKGGENSLLKKADQLFTAISNNTLGVEKILLLITGDIAFSGKKNEYKIASDFLADLILRIEIYSKIDVDTIVIPGNHDCDFSDSSRVRETIIKTIQTSGEDIIDNSVIDVLTEPQKEYFEFAKAFNSKKGLIYESKLLNIWKHTIKEKNIICNCINTSYISQLYEKPGQMLVPINYLGYDISTLKADLIVTIFHHPLHWLHPENRREFKNVVEKVSDIYLTGHEHQSTKSLIMDLENNNTLYIEGAVIQDSSESENSGFNLIFFNLEENKFLIKNYQWDNNIYIGQNSNQWVSYERGVSKSKNPYDINKDFKISLNDIGANLSHPNVSQVRLLDIYTFPRIEYINYSEEDVKNRNHFSEDSEALINSLDSNIRLSFLGPENIGKSAMMKIIFFKLHSKGLVPILVEGKRINETNIDDFITLTLDCFSKQYDSKNNEYLLQLPKEKIVILIDNFDKINFNKKYKGRLLSNLLNHYENIIITGNELMSLEDFLSEDAADSNILNSFKTYSIREFGHLLRSKFINKWITLGNQEMIIDEDRIRKLDNAESIVKTVTGKNLVPNYPIFLLTILQAIELGNPANLTASTFGHYYQFLIQKSFSSILKTQHEITSYNNYICELAYFIFKNKSKILTISKLKKFDSSYRNLYTITPTLDQILENLCAAKILEESDKIYEFKYLYIYYFFVSKYLSDNIDNNETKQTISALIKRIYQAEFANILLFLTHHTKDRYLIEEVLENAKSLFEDISIFKLEPSNKAINNLVTKLPQVAYKPKSVDDHRDEINKQKDEMDDIYSKESDDESFQLPDLEEDITKLDIISHLNLSFKMIEVLGQILKNNYGKISNPKLYDLVEETYLLGLRTLNIFFSALEGNMDVFISQIQSIITEKNLSDPVKIESVSRQILFSIFSEITYGFIKKISDSLGTQHLENTYDAVLSNHSYNSVKLIDFSIKLDHFRQFPNTEMRKLKSEFLKTPLAADIMRRSVLNYLYLFPTAPDQKQRILSFLEIPMDMQRKIDATSPIKKK</sequence>
<gene>
    <name evidence="3" type="ORF">DVG78_13640</name>
</gene>
<evidence type="ECO:0000259" key="1">
    <source>
        <dbReference type="Pfam" id="PF00149"/>
    </source>
</evidence>
<evidence type="ECO:0000313" key="4">
    <source>
        <dbReference type="Proteomes" id="UP000253141"/>
    </source>
</evidence>
<organism evidence="3 4">
    <name type="scientific">Runella aurantiaca</name>
    <dbReference type="NCBI Taxonomy" id="2282308"/>
    <lineage>
        <taxon>Bacteria</taxon>
        <taxon>Pseudomonadati</taxon>
        <taxon>Bacteroidota</taxon>
        <taxon>Cytophagia</taxon>
        <taxon>Cytophagales</taxon>
        <taxon>Spirosomataceae</taxon>
        <taxon>Runella</taxon>
    </lineage>
</organism>
<dbReference type="RefSeq" id="WP_114461618.1">
    <property type="nucleotide sequence ID" value="NZ_QPIW01000009.1"/>
</dbReference>
<dbReference type="Gene3D" id="3.40.50.300">
    <property type="entry name" value="P-loop containing nucleotide triphosphate hydrolases"/>
    <property type="match status" value="1"/>
</dbReference>
<feature type="domain" description="Calcineurin-like phosphoesterase" evidence="1">
    <location>
        <begin position="5"/>
        <end position="238"/>
    </location>
</feature>
<reference evidence="3 4" key="1">
    <citation type="submission" date="2018-07" db="EMBL/GenBank/DDBJ databases">
        <title>Genome analysis of Runella aurantiaca.</title>
        <authorList>
            <person name="Yang X."/>
        </authorList>
    </citation>
    <scope>NUCLEOTIDE SEQUENCE [LARGE SCALE GENOMIC DNA]</scope>
    <source>
        <strain evidence="3 4">YX9</strain>
    </source>
</reference>
<dbReference type="Gene3D" id="3.60.21.10">
    <property type="match status" value="1"/>
</dbReference>
<dbReference type="Pfam" id="PF00149">
    <property type="entry name" value="Metallophos"/>
    <property type="match status" value="1"/>
</dbReference>
<dbReference type="AlphaFoldDB" id="A0A369IEF3"/>
<comment type="caution">
    <text evidence="3">The sequence shown here is derived from an EMBL/GenBank/DDBJ whole genome shotgun (WGS) entry which is preliminary data.</text>
</comment>
<dbReference type="InterPro" id="IPR029052">
    <property type="entry name" value="Metallo-depent_PP-like"/>
</dbReference>
<dbReference type="InterPro" id="IPR057123">
    <property type="entry name" value="STAND_NTPase4_dom"/>
</dbReference>
<dbReference type="GO" id="GO:0016787">
    <property type="term" value="F:hydrolase activity"/>
    <property type="evidence" value="ECO:0007669"/>
    <property type="project" value="InterPro"/>
</dbReference>
<dbReference type="Proteomes" id="UP000253141">
    <property type="component" value="Unassembled WGS sequence"/>
</dbReference>
<evidence type="ECO:0000259" key="2">
    <source>
        <dbReference type="Pfam" id="PF24406"/>
    </source>
</evidence>